<keyword evidence="5" id="KW-1185">Reference proteome</keyword>
<evidence type="ECO:0000313" key="5">
    <source>
        <dbReference type="Proteomes" id="UP001165641"/>
    </source>
</evidence>
<dbReference type="Proteomes" id="UP001165641">
    <property type="component" value="Unassembled WGS sequence"/>
</dbReference>
<sequence>MAMVAPSDMITAIRMTTDMGTGTTMTTITNTPEAARLRLAQYLSPAFPVGGFAWSQGLEYAMDQGIATRATLPAWLADWLDHGAGWTDAVLVALALRDAGPEPDDLARAACPSSQRLTETVEQGTAFAANIAALTGGDAAPAALPATLPVAFGRACADMPLPAPEIIAVFLQAQAAALISAAVRFLPLGPMQGQAMLTGLQPAILACADRAATATRDDLHSAAWGADIAAMRHETMTTRIFRS</sequence>
<dbReference type="InterPro" id="IPR002639">
    <property type="entry name" value="UreF"/>
</dbReference>
<proteinExistence type="inferred from homology"/>
<reference evidence="4" key="1">
    <citation type="submission" date="2022-12" db="EMBL/GenBank/DDBJ databases">
        <title>Paracoccus onchidii sp. nov., isolated from a marine invertebrate from the South China Sea.</title>
        <authorList>
            <person name="Xu S."/>
            <person name="Liu Z."/>
            <person name="Xu Y."/>
        </authorList>
    </citation>
    <scope>NUCLEOTIDE SEQUENCE</scope>
    <source>
        <strain evidence="4">Z330</strain>
    </source>
</reference>
<gene>
    <name evidence="3" type="primary">ureF</name>
    <name evidence="4" type="ORF">PAF17_03480</name>
</gene>
<protein>
    <recommendedName>
        <fullName evidence="3">Urease accessory protein UreF</fullName>
    </recommendedName>
</protein>
<dbReference type="PANTHER" id="PTHR33620">
    <property type="entry name" value="UREASE ACCESSORY PROTEIN F"/>
    <property type="match status" value="1"/>
</dbReference>
<dbReference type="Gene3D" id="1.10.4190.10">
    <property type="entry name" value="Urease accessory protein UreF"/>
    <property type="match status" value="1"/>
</dbReference>
<name>A0ABT4ZBA8_9RHOB</name>
<organism evidence="4 5">
    <name type="scientific">Paracoccus onchidii</name>
    <dbReference type="NCBI Taxonomy" id="3017813"/>
    <lineage>
        <taxon>Bacteria</taxon>
        <taxon>Pseudomonadati</taxon>
        <taxon>Pseudomonadota</taxon>
        <taxon>Alphaproteobacteria</taxon>
        <taxon>Rhodobacterales</taxon>
        <taxon>Paracoccaceae</taxon>
        <taxon>Paracoccus</taxon>
    </lineage>
</organism>
<comment type="caution">
    <text evidence="4">The sequence shown here is derived from an EMBL/GenBank/DDBJ whole genome shotgun (WGS) entry which is preliminary data.</text>
</comment>
<keyword evidence="2 3" id="KW-0143">Chaperone</keyword>
<keyword evidence="1 3" id="KW-0996">Nickel insertion</keyword>
<comment type="function">
    <text evidence="3">Required for maturation of urease via the functional incorporation of the urease nickel metallocenter.</text>
</comment>
<dbReference type="PANTHER" id="PTHR33620:SF1">
    <property type="entry name" value="UREASE ACCESSORY PROTEIN F"/>
    <property type="match status" value="1"/>
</dbReference>
<comment type="similarity">
    <text evidence="3">Belongs to the UreF family.</text>
</comment>
<accession>A0ABT4ZBA8</accession>
<keyword evidence="3" id="KW-0963">Cytoplasm</keyword>
<evidence type="ECO:0000256" key="2">
    <source>
        <dbReference type="ARBA" id="ARBA00023186"/>
    </source>
</evidence>
<dbReference type="EMBL" id="JAQBIE010000003">
    <property type="protein sequence ID" value="MDB6176562.1"/>
    <property type="molecule type" value="Genomic_DNA"/>
</dbReference>
<dbReference type="Pfam" id="PF01730">
    <property type="entry name" value="UreF"/>
    <property type="match status" value="1"/>
</dbReference>
<dbReference type="PIRSF" id="PIRSF009467">
    <property type="entry name" value="Ureas_acces_UreF"/>
    <property type="match status" value="1"/>
</dbReference>
<dbReference type="HAMAP" id="MF_01385">
    <property type="entry name" value="UreF"/>
    <property type="match status" value="1"/>
</dbReference>
<evidence type="ECO:0000256" key="3">
    <source>
        <dbReference type="HAMAP-Rule" id="MF_01385"/>
    </source>
</evidence>
<comment type="subcellular location">
    <subcellularLocation>
        <location evidence="3">Cytoplasm</location>
    </subcellularLocation>
</comment>
<evidence type="ECO:0000256" key="1">
    <source>
        <dbReference type="ARBA" id="ARBA00022988"/>
    </source>
</evidence>
<evidence type="ECO:0000313" key="4">
    <source>
        <dbReference type="EMBL" id="MDB6176562.1"/>
    </source>
</evidence>
<dbReference type="InterPro" id="IPR038277">
    <property type="entry name" value="UreF_sf"/>
</dbReference>
<comment type="subunit">
    <text evidence="3">UreD, UreF and UreG form a complex that acts as a GTP-hydrolysis-dependent molecular chaperone, activating the urease apoprotein by helping to assemble the nickel containing metallocenter of UreC. The UreE protein probably delivers the nickel.</text>
</comment>